<reference evidence="2" key="1">
    <citation type="submission" date="2016-04" db="EMBL/GenBank/DDBJ databases">
        <authorList>
            <person name="Evans L.H."/>
            <person name="Alamgir A."/>
            <person name="Owens N."/>
            <person name="Weber N.D."/>
            <person name="Virtaneva K."/>
            <person name="Barbian K."/>
            <person name="Babar A."/>
            <person name="Rosenke K."/>
        </authorList>
    </citation>
    <scope>NUCLEOTIDE SEQUENCE</scope>
    <source>
        <strain evidence="2">92-2</strain>
    </source>
</reference>
<protein>
    <submittedName>
        <fullName evidence="2">Uncharacterized protein</fullName>
    </submittedName>
</protein>
<dbReference type="EMBL" id="FLUP01000001">
    <property type="protein sequence ID" value="SBV93123.1"/>
    <property type="molecule type" value="Genomic_DNA"/>
</dbReference>
<name>A0A212J0W7_9BACT</name>
<sequence length="80" mass="9265">MPNDSQRPLPFCHARQTSLFSNPFFAEHAAPPKLATNVSCFSIKIVIILNLFNFYENFFCRNIRQLCRVFTPSTRDPAKK</sequence>
<accession>A0A212J0W7</accession>
<proteinExistence type="predicted"/>
<keyword evidence="1" id="KW-0812">Transmembrane</keyword>
<keyword evidence="1" id="KW-0472">Membrane</keyword>
<evidence type="ECO:0000313" key="2">
    <source>
        <dbReference type="EMBL" id="SBV93123.1"/>
    </source>
</evidence>
<keyword evidence="1" id="KW-1133">Transmembrane helix</keyword>
<feature type="transmembrane region" description="Helical" evidence="1">
    <location>
        <begin position="34"/>
        <end position="55"/>
    </location>
</feature>
<gene>
    <name evidence="2" type="ORF">KM92DES2_10359</name>
</gene>
<dbReference type="AlphaFoldDB" id="A0A212J0W7"/>
<evidence type="ECO:0000256" key="1">
    <source>
        <dbReference type="SAM" id="Phobius"/>
    </source>
</evidence>
<organism evidence="2">
    <name type="scientific">uncultured Desulfovibrio sp</name>
    <dbReference type="NCBI Taxonomy" id="167968"/>
    <lineage>
        <taxon>Bacteria</taxon>
        <taxon>Pseudomonadati</taxon>
        <taxon>Thermodesulfobacteriota</taxon>
        <taxon>Desulfovibrionia</taxon>
        <taxon>Desulfovibrionales</taxon>
        <taxon>Desulfovibrionaceae</taxon>
        <taxon>Desulfovibrio</taxon>
        <taxon>environmental samples</taxon>
    </lineage>
</organism>